<feature type="signal peptide" evidence="1">
    <location>
        <begin position="1"/>
        <end position="20"/>
    </location>
</feature>
<dbReference type="STRING" id="880526.GCA_000427365_00009"/>
<protein>
    <submittedName>
        <fullName evidence="3">NPCBM/NEW2 domain</fullName>
    </submittedName>
</protein>
<feature type="chain" id="PRO_5016640433" evidence="1">
    <location>
        <begin position="21"/>
        <end position="935"/>
    </location>
</feature>
<accession>A0A379MTJ6</accession>
<proteinExistence type="predicted"/>
<keyword evidence="1" id="KW-0732">Signal</keyword>
<dbReference type="InterPro" id="IPR013222">
    <property type="entry name" value="Glyco_hyd_98_carb-bd"/>
</dbReference>
<evidence type="ECO:0000313" key="3">
    <source>
        <dbReference type="EMBL" id="SUE34167.1"/>
    </source>
</evidence>
<evidence type="ECO:0000313" key="4">
    <source>
        <dbReference type="Proteomes" id="UP000255233"/>
    </source>
</evidence>
<dbReference type="RefSeq" id="WP_027289960.1">
    <property type="nucleotide sequence ID" value="NZ_UGVL01000001.1"/>
</dbReference>
<dbReference type="SUPFAM" id="SSF49785">
    <property type="entry name" value="Galactose-binding domain-like"/>
    <property type="match status" value="1"/>
</dbReference>
<organism evidence="3 4">
    <name type="scientific">Rikenella microfusus</name>
    <dbReference type="NCBI Taxonomy" id="28139"/>
    <lineage>
        <taxon>Bacteria</taxon>
        <taxon>Pseudomonadati</taxon>
        <taxon>Bacteroidota</taxon>
        <taxon>Bacteroidia</taxon>
        <taxon>Bacteroidales</taxon>
        <taxon>Rikenellaceae</taxon>
        <taxon>Rikenella</taxon>
    </lineage>
</organism>
<evidence type="ECO:0000256" key="1">
    <source>
        <dbReference type="SAM" id="SignalP"/>
    </source>
</evidence>
<dbReference type="InterPro" id="IPR008979">
    <property type="entry name" value="Galactose-bd-like_sf"/>
</dbReference>
<dbReference type="AlphaFoldDB" id="A0A379MTJ6"/>
<keyword evidence="4" id="KW-1185">Reference proteome</keyword>
<name>A0A379MTJ6_9BACT</name>
<dbReference type="EMBL" id="UGVL01000001">
    <property type="protein sequence ID" value="SUE34167.1"/>
    <property type="molecule type" value="Genomic_DNA"/>
</dbReference>
<dbReference type="SMART" id="SM00776">
    <property type="entry name" value="NPCBM"/>
    <property type="match status" value="1"/>
</dbReference>
<dbReference type="Gene3D" id="2.60.120.1060">
    <property type="entry name" value="NPCBM/NEW2 domain"/>
    <property type="match status" value="1"/>
</dbReference>
<evidence type="ECO:0000259" key="2">
    <source>
        <dbReference type="SMART" id="SM00776"/>
    </source>
</evidence>
<feature type="domain" description="Glycosyl hydrolase family 98 putative carbohydrate-binding module" evidence="2">
    <location>
        <begin position="19"/>
        <end position="198"/>
    </location>
</feature>
<reference evidence="3 4" key="1">
    <citation type="submission" date="2018-06" db="EMBL/GenBank/DDBJ databases">
        <authorList>
            <consortium name="Pathogen Informatics"/>
            <person name="Doyle S."/>
        </authorList>
    </citation>
    <scope>NUCLEOTIDE SEQUENCE [LARGE SCALE GENOMIC DNA]</scope>
    <source>
        <strain evidence="3 4">NCTC11190</strain>
    </source>
</reference>
<sequence>MKIKLWTACMVGMFCLSAEAQQVLRLSETDPGKARQTYGTATAGRAVTGRPAAVAGTRYAEVIGVHAPSAIKWDLHRGAVRFRARIGVADNDIDYSAPGLTSIALVDGTKLYYTAGQDKKQFVGLEGRDGRVAPGSVVFVLKGDGKELYRSGTVRSGEAPRNVEADLKGVSLLELVVEPTDDGPSGDHALWIEPRIEYDGAEPVAVDAGYAGDGPVQSAPVRENLIRKIGELPIMEYPYAPTPYDWLIDPSASHAALYATPDGKGLIFANGMIAREFRLIPNLATVNIVNRMTGESLLRAVSSEGTVTIDGKEHQLGGLEGQPERGYLNPEWLETMTTLPGSFLVEDFSLDPVAEILPWNRNRWALNTENPTGQTLTFTLRGEGELNDVTVRISYTIYDRIPVIRKNFALQNDSPLPVNVDRFRLEYLAFAEPESPGGGDPSKFRLPNIHIESDYACGGEFFEPQTDITERWVEDPRYTSQRNYMLQTPCILEVAPPIGPDQTVLPGDRFRSFSVLEMPFDSDDRERKGLFKRRMYRTLAPWATQNPIFMHLTSSDPEVIRRAVDQCDSTGYEMIIISFGSGLNAEDTSAQNIAKWKSMVDYASGKGIEMGCYSLLSSRWISDSVDVINPVTGKRGGARFGSAPCLASDWGYGYFDKIRTFFERTGMRCFEHDGSYPGDVCASTTHAHHKGLNDSQWNQFRKITDLYHWMCSRGIYINVPDFYFLNGSTKTGIGYREVNWSLPRERQILHARQLNYDCTWDRMASSCWSFVPLVEYQGGGEAATLEPLGEHLYEYKTHMIQNYGAGVQACYRGPRLYDTPQTKAAVIEVIDWYKKYRRILNSDIIHLRRPDARDWDGLMHVDPTGREKGLAMFFNPTDETITREIRLPLYYTGLTDKARIREAEDRPKTYRLDRDYSVPLTVTIPARGYTWYVIE</sequence>
<dbReference type="Pfam" id="PF08305">
    <property type="entry name" value="NPCBM"/>
    <property type="match status" value="1"/>
</dbReference>
<dbReference type="InterPro" id="IPR038637">
    <property type="entry name" value="NPCBM_sf"/>
</dbReference>
<dbReference type="Proteomes" id="UP000255233">
    <property type="component" value="Unassembled WGS sequence"/>
</dbReference>
<dbReference type="OrthoDB" id="9804769at2"/>
<gene>
    <name evidence="3" type="ORF">NCTC11190_01385</name>
</gene>